<organism evidence="3 4">
    <name type="scientific">Faecalibacterium prausnitzii</name>
    <dbReference type="NCBI Taxonomy" id="853"/>
    <lineage>
        <taxon>Bacteria</taxon>
        <taxon>Bacillati</taxon>
        <taxon>Bacillota</taxon>
        <taxon>Clostridia</taxon>
        <taxon>Eubacteriales</taxon>
        <taxon>Oscillospiraceae</taxon>
        <taxon>Faecalibacterium</taxon>
    </lineage>
</organism>
<feature type="domain" description="HTH cro/C1-type" evidence="2">
    <location>
        <begin position="10"/>
        <end position="65"/>
    </location>
</feature>
<protein>
    <submittedName>
        <fullName evidence="3">Transcriptional regulator</fullName>
    </submittedName>
</protein>
<dbReference type="GO" id="GO:0003677">
    <property type="term" value="F:DNA binding"/>
    <property type="evidence" value="ECO:0007669"/>
    <property type="project" value="InterPro"/>
</dbReference>
<proteinExistence type="inferred from homology"/>
<evidence type="ECO:0000256" key="1">
    <source>
        <dbReference type="ARBA" id="ARBA00007227"/>
    </source>
</evidence>
<evidence type="ECO:0000313" key="4">
    <source>
        <dbReference type="Proteomes" id="UP000220438"/>
    </source>
</evidence>
<dbReference type="Pfam" id="PF13560">
    <property type="entry name" value="HTH_31"/>
    <property type="match status" value="1"/>
</dbReference>
<dbReference type="SUPFAM" id="SSF47413">
    <property type="entry name" value="lambda repressor-like DNA-binding domains"/>
    <property type="match status" value="1"/>
</dbReference>
<dbReference type="InterPro" id="IPR010359">
    <property type="entry name" value="IrrE_HExxH"/>
</dbReference>
<gene>
    <name evidence="3" type="ORF">CHR61_03825</name>
</gene>
<name>A0A2A7BFD1_9FIRM</name>
<dbReference type="InterPro" id="IPR010982">
    <property type="entry name" value="Lambda_DNA-bd_dom_sf"/>
</dbReference>
<dbReference type="PROSITE" id="PS50943">
    <property type="entry name" value="HTH_CROC1"/>
    <property type="match status" value="1"/>
</dbReference>
<dbReference type="PANTHER" id="PTHR43236">
    <property type="entry name" value="ANTITOXIN HIGA1"/>
    <property type="match status" value="1"/>
</dbReference>
<dbReference type="InterPro" id="IPR052345">
    <property type="entry name" value="Rad_response_metalloprotease"/>
</dbReference>
<dbReference type="Pfam" id="PF06114">
    <property type="entry name" value="Peptidase_M78"/>
    <property type="match status" value="1"/>
</dbReference>
<comment type="similarity">
    <text evidence="1">Belongs to the short-chain fatty acyl-CoA assimilation regulator (ScfR) family.</text>
</comment>
<dbReference type="Gene3D" id="1.10.10.2910">
    <property type="match status" value="1"/>
</dbReference>
<dbReference type="Gene3D" id="1.10.260.40">
    <property type="entry name" value="lambda repressor-like DNA-binding domains"/>
    <property type="match status" value="1"/>
</dbReference>
<dbReference type="CDD" id="cd00093">
    <property type="entry name" value="HTH_XRE"/>
    <property type="match status" value="1"/>
</dbReference>
<dbReference type="Proteomes" id="UP000220438">
    <property type="component" value="Unassembled WGS sequence"/>
</dbReference>
<dbReference type="RefSeq" id="WP_097770317.1">
    <property type="nucleotide sequence ID" value="NZ_NOUW01000014.1"/>
</dbReference>
<evidence type="ECO:0000313" key="3">
    <source>
        <dbReference type="EMBL" id="PDX90063.1"/>
    </source>
</evidence>
<dbReference type="AlphaFoldDB" id="A0A2A7BFD1"/>
<dbReference type="PANTHER" id="PTHR43236:SF1">
    <property type="entry name" value="BLL7220 PROTEIN"/>
    <property type="match status" value="1"/>
</dbReference>
<dbReference type="EMBL" id="NOUW01000014">
    <property type="protein sequence ID" value="PDX90063.1"/>
    <property type="molecule type" value="Genomic_DNA"/>
</dbReference>
<sequence>MQGNLNGERLKKARIYRGFSVSELAEKSGCSRQSIYMYEREKTKRVDLNAIEALARTLDFPERFFCESDMKAEIGSTYFRALLTTSSRYREAQTQKMEFLADIFVFLQEYLEFPHRTIPDCSGQTPEEAAATLRREWHLGTRPIENIVALVESNGIIVTKFPVETNDIDAFSQLVRIGDEDIYLIGYSENKTAASRVHFDIAHELGHICLHGWSENIEKIDRDEFKEREKEANEFAAAFLLPREGFAKDAAVNPKSIPAYTELKRKWKVSIQAMARRSFSLGLITMEEYQEIIRTMQRRGIRKQEPLDNILVTASPTLLKTAVMMLLTENVFTPQEFMDELSYNYNLSLYPKEVESLLDLPNGTLEKPKTVYLSNLKLKE</sequence>
<reference evidence="3 4" key="1">
    <citation type="journal article" date="2017" name="Front. Microbiol.">
        <title>New Insights into the Diversity of the Genus Faecalibacterium.</title>
        <authorList>
            <person name="Benevides L."/>
            <person name="Burman S."/>
            <person name="Martin R."/>
            <person name="Robert V."/>
            <person name="Thomas M."/>
            <person name="Miquel S."/>
            <person name="Chain F."/>
            <person name="Sokol H."/>
            <person name="Bermudez-Humaran L.G."/>
            <person name="Morrison M."/>
            <person name="Langella P."/>
            <person name="Azevedo V.A."/>
            <person name="Chatel J.M."/>
            <person name="Soares S."/>
        </authorList>
    </citation>
    <scope>NUCLEOTIDE SEQUENCE [LARGE SCALE GENOMIC DNA]</scope>
    <source>
        <strain evidence="3 4">AHMP21</strain>
    </source>
</reference>
<comment type="caution">
    <text evidence="3">The sequence shown here is derived from an EMBL/GenBank/DDBJ whole genome shotgun (WGS) entry which is preliminary data.</text>
</comment>
<dbReference type="InterPro" id="IPR001387">
    <property type="entry name" value="Cro/C1-type_HTH"/>
</dbReference>
<dbReference type="SMART" id="SM00530">
    <property type="entry name" value="HTH_XRE"/>
    <property type="match status" value="1"/>
</dbReference>
<evidence type="ECO:0000259" key="2">
    <source>
        <dbReference type="PROSITE" id="PS50943"/>
    </source>
</evidence>
<accession>A0A2A7BFD1</accession>